<dbReference type="CDD" id="cd00192">
    <property type="entry name" value="PTKc"/>
    <property type="match status" value="1"/>
</dbReference>
<dbReference type="EC" id="2.7.10.2" evidence="2"/>
<keyword evidence="6 9" id="KW-0067">ATP-binding</keyword>
<proteinExistence type="predicted"/>
<dbReference type="InterPro" id="IPR017441">
    <property type="entry name" value="Protein_kinase_ATP_BS"/>
</dbReference>
<evidence type="ECO:0000256" key="4">
    <source>
        <dbReference type="ARBA" id="ARBA00022741"/>
    </source>
</evidence>
<evidence type="ECO:0000256" key="5">
    <source>
        <dbReference type="ARBA" id="ARBA00022777"/>
    </source>
</evidence>
<evidence type="ECO:0000256" key="6">
    <source>
        <dbReference type="ARBA" id="ARBA00022840"/>
    </source>
</evidence>
<feature type="domain" description="Protein kinase" evidence="10">
    <location>
        <begin position="5"/>
        <end position="244"/>
    </location>
</feature>
<dbReference type="InterPro" id="IPR011009">
    <property type="entry name" value="Kinase-like_dom_sf"/>
</dbReference>
<dbReference type="SUPFAM" id="SSF56112">
    <property type="entry name" value="Protein kinase-like (PK-like)"/>
    <property type="match status" value="1"/>
</dbReference>
<organism evidence="11 12">
    <name type="scientific">Monosiga brevicollis</name>
    <name type="common">Choanoflagellate</name>
    <dbReference type="NCBI Taxonomy" id="81824"/>
    <lineage>
        <taxon>Eukaryota</taxon>
        <taxon>Choanoflagellata</taxon>
        <taxon>Craspedida</taxon>
        <taxon>Salpingoecidae</taxon>
        <taxon>Monosiga</taxon>
    </lineage>
</organism>
<dbReference type="GO" id="GO:0004714">
    <property type="term" value="F:transmembrane receptor protein tyrosine kinase activity"/>
    <property type="evidence" value="ECO:0000318"/>
    <property type="project" value="GO_Central"/>
</dbReference>
<dbReference type="InterPro" id="IPR008266">
    <property type="entry name" value="Tyr_kinase_AS"/>
</dbReference>
<evidence type="ECO:0000256" key="3">
    <source>
        <dbReference type="ARBA" id="ARBA00022679"/>
    </source>
</evidence>
<dbReference type="eggNOG" id="KOG0196">
    <property type="taxonomic scope" value="Eukaryota"/>
</dbReference>
<keyword evidence="5" id="KW-0418">Kinase</keyword>
<reference evidence="11 12" key="1">
    <citation type="journal article" date="2008" name="Nature">
        <title>The genome of the choanoflagellate Monosiga brevicollis and the origin of metazoans.</title>
        <authorList>
            <consortium name="JGI Sequencing"/>
            <person name="King N."/>
            <person name="Westbrook M.J."/>
            <person name="Young S.L."/>
            <person name="Kuo A."/>
            <person name="Abedin M."/>
            <person name="Chapman J."/>
            <person name="Fairclough S."/>
            <person name="Hellsten U."/>
            <person name="Isogai Y."/>
            <person name="Letunic I."/>
            <person name="Marr M."/>
            <person name="Pincus D."/>
            <person name="Putnam N."/>
            <person name="Rokas A."/>
            <person name="Wright K.J."/>
            <person name="Zuzow R."/>
            <person name="Dirks W."/>
            <person name="Good M."/>
            <person name="Goodstein D."/>
            <person name="Lemons D."/>
            <person name="Li W."/>
            <person name="Lyons J.B."/>
            <person name="Morris A."/>
            <person name="Nichols S."/>
            <person name="Richter D.J."/>
            <person name="Salamov A."/>
            <person name="Bork P."/>
            <person name="Lim W.A."/>
            <person name="Manning G."/>
            <person name="Miller W.T."/>
            <person name="McGinnis W."/>
            <person name="Shapiro H."/>
            <person name="Tjian R."/>
            <person name="Grigoriev I.V."/>
            <person name="Rokhsar D."/>
        </authorList>
    </citation>
    <scope>NUCLEOTIDE SEQUENCE [LARGE SCALE GENOMIC DNA]</scope>
    <source>
        <strain evidence="12">MX1 / ATCC 50154</strain>
    </source>
</reference>
<evidence type="ECO:0000256" key="8">
    <source>
        <dbReference type="ARBA" id="ARBA00051243"/>
    </source>
</evidence>
<dbReference type="OMA" id="RTSLWMA"/>
<dbReference type="AlphaFoldDB" id="A9V7L6"/>
<dbReference type="SMART" id="SM00219">
    <property type="entry name" value="TyrKc"/>
    <property type="match status" value="1"/>
</dbReference>
<dbReference type="PANTHER" id="PTHR24416">
    <property type="entry name" value="TYROSINE-PROTEIN KINASE RECEPTOR"/>
    <property type="match status" value="1"/>
</dbReference>
<dbReference type="PANTHER" id="PTHR24416:SF621">
    <property type="entry name" value="TYROSINE KINASE RECEPTOR CAD96CA"/>
    <property type="match status" value="1"/>
</dbReference>
<keyword evidence="4 9" id="KW-0547">Nucleotide-binding</keyword>
<dbReference type="Pfam" id="PF07714">
    <property type="entry name" value="PK_Tyr_Ser-Thr"/>
    <property type="match status" value="1"/>
</dbReference>
<dbReference type="GO" id="GO:0005524">
    <property type="term" value="F:ATP binding"/>
    <property type="evidence" value="ECO:0007669"/>
    <property type="project" value="UniProtKB-UniRule"/>
</dbReference>
<evidence type="ECO:0000259" key="10">
    <source>
        <dbReference type="PROSITE" id="PS50011"/>
    </source>
</evidence>
<dbReference type="Proteomes" id="UP000001357">
    <property type="component" value="Unassembled WGS sequence"/>
</dbReference>
<comment type="subcellular location">
    <subcellularLocation>
        <location evidence="1">Membrane</location>
        <topology evidence="1">Single-pass membrane protein</topology>
    </subcellularLocation>
</comment>
<dbReference type="GO" id="GO:0004715">
    <property type="term" value="F:non-membrane spanning protein tyrosine kinase activity"/>
    <property type="evidence" value="ECO:0007669"/>
    <property type="project" value="UniProtKB-EC"/>
</dbReference>
<evidence type="ECO:0000256" key="9">
    <source>
        <dbReference type="PROSITE-ProRule" id="PRU10141"/>
    </source>
</evidence>
<protein>
    <recommendedName>
        <fullName evidence="2">non-specific protein-tyrosine kinase</fullName>
        <ecNumber evidence="2">2.7.10.2</ecNumber>
    </recommendedName>
</protein>
<evidence type="ECO:0000313" key="12">
    <source>
        <dbReference type="Proteomes" id="UP000001357"/>
    </source>
</evidence>
<dbReference type="PROSITE" id="PS00107">
    <property type="entry name" value="PROTEIN_KINASE_ATP"/>
    <property type="match status" value="1"/>
</dbReference>
<dbReference type="GO" id="GO:0005886">
    <property type="term" value="C:plasma membrane"/>
    <property type="evidence" value="ECO:0000318"/>
    <property type="project" value="GO_Central"/>
</dbReference>
<name>A9V7L6_MONBE</name>
<keyword evidence="12" id="KW-1185">Reference proteome</keyword>
<comment type="catalytic activity">
    <reaction evidence="8">
        <text>L-tyrosyl-[protein] + ATP = O-phospho-L-tyrosyl-[protein] + ADP + H(+)</text>
        <dbReference type="Rhea" id="RHEA:10596"/>
        <dbReference type="Rhea" id="RHEA-COMP:10136"/>
        <dbReference type="Rhea" id="RHEA-COMP:20101"/>
        <dbReference type="ChEBI" id="CHEBI:15378"/>
        <dbReference type="ChEBI" id="CHEBI:30616"/>
        <dbReference type="ChEBI" id="CHEBI:46858"/>
        <dbReference type="ChEBI" id="CHEBI:61978"/>
        <dbReference type="ChEBI" id="CHEBI:456216"/>
        <dbReference type="EC" id="2.7.10.1"/>
    </reaction>
</comment>
<dbReference type="RefSeq" id="XP_001748652.1">
    <property type="nucleotide sequence ID" value="XM_001748600.1"/>
</dbReference>
<gene>
    <name evidence="11" type="ORF">MONBRDRAFT_28240</name>
</gene>
<evidence type="ECO:0000256" key="7">
    <source>
        <dbReference type="ARBA" id="ARBA00023137"/>
    </source>
</evidence>
<dbReference type="STRING" id="81824.A9V7L6"/>
<evidence type="ECO:0000256" key="2">
    <source>
        <dbReference type="ARBA" id="ARBA00011903"/>
    </source>
</evidence>
<dbReference type="PRINTS" id="PR00109">
    <property type="entry name" value="TYRKINASE"/>
</dbReference>
<dbReference type="InterPro" id="IPR020635">
    <property type="entry name" value="Tyr_kinase_cat_dom"/>
</dbReference>
<dbReference type="PROSITE" id="PS50011">
    <property type="entry name" value="PROTEIN_KINASE_DOM"/>
    <property type="match status" value="1"/>
</dbReference>
<dbReference type="InterPro" id="IPR000719">
    <property type="entry name" value="Prot_kinase_dom"/>
</dbReference>
<dbReference type="GO" id="GO:0007169">
    <property type="term" value="P:cell surface receptor protein tyrosine kinase signaling pathway"/>
    <property type="evidence" value="ECO:0000318"/>
    <property type="project" value="GO_Central"/>
</dbReference>
<keyword evidence="7" id="KW-0829">Tyrosine-protein kinase</keyword>
<dbReference type="KEGG" id="mbr:MONBRDRAFT_28240"/>
<sequence>MHGTIRLLDELGRGAFGIVYKALLEEPGMPGYLVACKSLHESNGGGAMRELLEEAAVTAQFEHPNVVHLIGVVSVGKPLLVLLDFYERGDLRSHLMENAAKLTMVQRANFAYQCASGLEHVHSFGFIHRDVAARNVLLSSDLTCKISDFGLAREQPTSDDSHEAYYRMRSGNLPVRWSAPEALEDQKFSRASDVWSLGILLYEIYTDGEMPYKGWSNQRVWVEVASGFRLARPDRCHLLEVASG</sequence>
<dbReference type="GeneID" id="5893908"/>
<accession>A9V7L6</accession>
<evidence type="ECO:0000313" key="11">
    <source>
        <dbReference type="EMBL" id="EDQ86539.1"/>
    </source>
</evidence>
<dbReference type="EMBL" id="CH991565">
    <property type="protein sequence ID" value="EDQ86539.1"/>
    <property type="molecule type" value="Genomic_DNA"/>
</dbReference>
<feature type="binding site" evidence="9">
    <location>
        <position position="37"/>
    </location>
    <ligand>
        <name>ATP</name>
        <dbReference type="ChEBI" id="CHEBI:30616"/>
    </ligand>
</feature>
<dbReference type="PROSITE" id="PS00109">
    <property type="entry name" value="PROTEIN_KINASE_TYR"/>
    <property type="match status" value="1"/>
</dbReference>
<dbReference type="FunFam" id="1.10.510.10:FF:000521">
    <property type="entry name" value="Tyrosine-protein kinase pr2"/>
    <property type="match status" value="1"/>
</dbReference>
<dbReference type="GO" id="GO:0043235">
    <property type="term" value="C:receptor complex"/>
    <property type="evidence" value="ECO:0000318"/>
    <property type="project" value="GO_Central"/>
</dbReference>
<dbReference type="Gene3D" id="1.10.510.10">
    <property type="entry name" value="Transferase(Phosphotransferase) domain 1"/>
    <property type="match status" value="1"/>
</dbReference>
<dbReference type="InParanoid" id="A9V7L6"/>
<keyword evidence="3" id="KW-0808">Transferase</keyword>
<dbReference type="InterPro" id="IPR050122">
    <property type="entry name" value="RTK"/>
</dbReference>
<evidence type="ECO:0000256" key="1">
    <source>
        <dbReference type="ARBA" id="ARBA00004167"/>
    </source>
</evidence>
<dbReference type="InterPro" id="IPR001245">
    <property type="entry name" value="Ser-Thr/Tyr_kinase_cat_dom"/>
</dbReference>